<evidence type="ECO:0000256" key="1">
    <source>
        <dbReference type="SAM" id="MobiDB-lite"/>
    </source>
</evidence>
<keyword evidence="2" id="KW-0472">Membrane</keyword>
<protein>
    <recommendedName>
        <fullName evidence="5">Potassium transporter Trk</fullName>
    </recommendedName>
</protein>
<feature type="transmembrane region" description="Helical" evidence="2">
    <location>
        <begin position="98"/>
        <end position="120"/>
    </location>
</feature>
<evidence type="ECO:0000256" key="2">
    <source>
        <dbReference type="SAM" id="Phobius"/>
    </source>
</evidence>
<feature type="compositionally biased region" description="Basic and acidic residues" evidence="1">
    <location>
        <begin position="1"/>
        <end position="14"/>
    </location>
</feature>
<keyword evidence="4" id="KW-1185">Reference proteome</keyword>
<accession>A0A6I2FDX6</accession>
<feature type="region of interest" description="Disordered" evidence="1">
    <location>
        <begin position="1"/>
        <end position="23"/>
    </location>
</feature>
<dbReference type="AlphaFoldDB" id="A0A6I2FDX6"/>
<keyword evidence="2" id="KW-1133">Transmembrane helix</keyword>
<dbReference type="Proteomes" id="UP000431080">
    <property type="component" value="Unassembled WGS sequence"/>
</dbReference>
<gene>
    <name evidence="3" type="ORF">GE115_05350</name>
</gene>
<feature type="transmembrane region" description="Helical" evidence="2">
    <location>
        <begin position="67"/>
        <end position="86"/>
    </location>
</feature>
<name>A0A6I2FDX6_9MICO</name>
<proteinExistence type="predicted"/>
<dbReference type="EMBL" id="WJIF01000002">
    <property type="protein sequence ID" value="MRG59298.1"/>
    <property type="molecule type" value="Genomic_DNA"/>
</dbReference>
<organism evidence="3 4">
    <name type="scientific">Agromyces agglutinans</name>
    <dbReference type="NCBI Taxonomy" id="2662258"/>
    <lineage>
        <taxon>Bacteria</taxon>
        <taxon>Bacillati</taxon>
        <taxon>Actinomycetota</taxon>
        <taxon>Actinomycetes</taxon>
        <taxon>Micrococcales</taxon>
        <taxon>Microbacteriaceae</taxon>
        <taxon>Agromyces</taxon>
    </lineage>
</organism>
<sequence length="144" mass="15013">MSDTPREPEHDRDAVVGPDAEDAAAGGDAALVPADDGSAPVVVPMVVTSEVDDEAVTVRRAPRYGRFIVAGFVLGAILALVLTFAFPENEEFDRGQVFGFLLLGLGTVGVAFGAIVALVFDKVLSGRAGTAIAEHEHEHARDGD</sequence>
<evidence type="ECO:0000313" key="4">
    <source>
        <dbReference type="Proteomes" id="UP000431080"/>
    </source>
</evidence>
<reference evidence="3 4" key="1">
    <citation type="submission" date="2019-10" db="EMBL/GenBank/DDBJ databases">
        <authorList>
            <person name="Nie G."/>
            <person name="Ming H."/>
            <person name="Yi B."/>
        </authorList>
    </citation>
    <scope>NUCLEOTIDE SEQUENCE [LARGE SCALE GENOMIC DNA]</scope>
    <source>
        <strain evidence="3 4">CFH 90414</strain>
    </source>
</reference>
<dbReference type="RefSeq" id="WP_153683726.1">
    <property type="nucleotide sequence ID" value="NZ_WJIF01000002.1"/>
</dbReference>
<comment type="caution">
    <text evidence="3">The sequence shown here is derived from an EMBL/GenBank/DDBJ whole genome shotgun (WGS) entry which is preliminary data.</text>
</comment>
<evidence type="ECO:0000313" key="3">
    <source>
        <dbReference type="EMBL" id="MRG59298.1"/>
    </source>
</evidence>
<keyword evidence="2" id="KW-0812">Transmembrane</keyword>
<evidence type="ECO:0008006" key="5">
    <source>
        <dbReference type="Google" id="ProtNLM"/>
    </source>
</evidence>